<accession>A0A150X5B8</accession>
<dbReference type="EMBL" id="LRPC01000028">
    <property type="protein sequence ID" value="KYG73842.1"/>
    <property type="molecule type" value="Genomic_DNA"/>
</dbReference>
<dbReference type="Pfam" id="PF17782">
    <property type="entry name" value="WHD_DprA"/>
    <property type="match status" value="1"/>
</dbReference>
<dbReference type="InterPro" id="IPR003488">
    <property type="entry name" value="DprA"/>
</dbReference>
<evidence type="ECO:0000259" key="3">
    <source>
        <dbReference type="Pfam" id="PF17782"/>
    </source>
</evidence>
<evidence type="ECO:0000313" key="4">
    <source>
        <dbReference type="EMBL" id="KYG73842.1"/>
    </source>
</evidence>
<dbReference type="NCBIfam" id="TIGR00732">
    <property type="entry name" value="dprA"/>
    <property type="match status" value="1"/>
</dbReference>
<sequence>MNEDKRYQVALSLIPGIGPVLAKQLINHFETPQNIFKATKGKLTKVNGLGKKLADLISGEEQLLAKADKVLEASEKLGIQTHYYKEDSYPQRLKSILDAPIVLYTKGHVELNTERTLGIVGTRKATKYGLHQTEDIVSSSQSSKPIIISGLAYGIDVRSHETAVKLNIPTYGVLACGLDTIYPSAHRSIAQKMLDNGGLISEYPVGTKADARLFPARNRIIAGLSDALIVVEAAAKGGALISANIAHSYDKPVFAVPGEIGKSFSEGCNLLIRNYKASIYTGFRDIEEALNWDLNQSSNKKVIEKDYSHLSTEQKKVVDILLKNGQQMQIDQLSWQSETPLNQLASILLQLEFEGLIKPFPGKEYRLV</sequence>
<evidence type="ECO:0000256" key="1">
    <source>
        <dbReference type="ARBA" id="ARBA00006525"/>
    </source>
</evidence>
<feature type="domain" description="Smf/DprA SLOG" evidence="2">
    <location>
        <begin position="83"/>
        <end position="290"/>
    </location>
</feature>
<name>A0A150X5B8_9BACT</name>
<keyword evidence="5" id="KW-1185">Reference proteome</keyword>
<dbReference type="SUPFAM" id="SSF102405">
    <property type="entry name" value="MCP/YpsA-like"/>
    <property type="match status" value="1"/>
</dbReference>
<proteinExistence type="inferred from homology"/>
<dbReference type="InterPro" id="IPR041614">
    <property type="entry name" value="DprA_WH"/>
</dbReference>
<dbReference type="GO" id="GO:0009294">
    <property type="term" value="P:DNA-mediated transformation"/>
    <property type="evidence" value="ECO:0007669"/>
    <property type="project" value="InterPro"/>
</dbReference>
<gene>
    <name evidence="4" type="ORF">AWW68_14315</name>
</gene>
<dbReference type="PANTHER" id="PTHR43022">
    <property type="entry name" value="PROTEIN SMF"/>
    <property type="match status" value="1"/>
</dbReference>
<dbReference type="InterPro" id="IPR057666">
    <property type="entry name" value="DrpA_SLOG"/>
</dbReference>
<dbReference type="SUPFAM" id="SSF47781">
    <property type="entry name" value="RuvA domain 2-like"/>
    <property type="match status" value="1"/>
</dbReference>
<dbReference type="OrthoDB" id="9785707at2"/>
<dbReference type="Pfam" id="PF02481">
    <property type="entry name" value="DNA_processg_A"/>
    <property type="match status" value="1"/>
</dbReference>
<dbReference type="RefSeq" id="WP_068222792.1">
    <property type="nucleotide sequence ID" value="NZ_LRPC01000028.1"/>
</dbReference>
<feature type="domain" description="DprA winged helix" evidence="3">
    <location>
        <begin position="310"/>
        <end position="363"/>
    </location>
</feature>
<protein>
    <submittedName>
        <fullName evidence="4">Uncharacterized protein</fullName>
    </submittedName>
</protein>
<dbReference type="STRING" id="333140.AWW68_14315"/>
<dbReference type="InterPro" id="IPR010994">
    <property type="entry name" value="RuvA_2-like"/>
</dbReference>
<evidence type="ECO:0000259" key="2">
    <source>
        <dbReference type="Pfam" id="PF02481"/>
    </source>
</evidence>
<dbReference type="Pfam" id="PF14520">
    <property type="entry name" value="HHH_5"/>
    <property type="match status" value="1"/>
</dbReference>
<organism evidence="4 5">
    <name type="scientific">Roseivirga spongicola</name>
    <dbReference type="NCBI Taxonomy" id="333140"/>
    <lineage>
        <taxon>Bacteria</taxon>
        <taxon>Pseudomonadati</taxon>
        <taxon>Bacteroidota</taxon>
        <taxon>Cytophagia</taxon>
        <taxon>Cytophagales</taxon>
        <taxon>Roseivirgaceae</taxon>
        <taxon>Roseivirga</taxon>
    </lineage>
</organism>
<dbReference type="Gene3D" id="1.10.10.10">
    <property type="entry name" value="Winged helix-like DNA-binding domain superfamily/Winged helix DNA-binding domain"/>
    <property type="match status" value="1"/>
</dbReference>
<dbReference type="Proteomes" id="UP000075606">
    <property type="component" value="Unassembled WGS sequence"/>
</dbReference>
<evidence type="ECO:0000313" key="5">
    <source>
        <dbReference type="Proteomes" id="UP000075606"/>
    </source>
</evidence>
<comment type="caution">
    <text evidence="4">The sequence shown here is derived from an EMBL/GenBank/DDBJ whole genome shotgun (WGS) entry which is preliminary data.</text>
</comment>
<dbReference type="PANTHER" id="PTHR43022:SF1">
    <property type="entry name" value="PROTEIN SMF"/>
    <property type="match status" value="1"/>
</dbReference>
<dbReference type="AlphaFoldDB" id="A0A150X5B8"/>
<comment type="similarity">
    <text evidence="1">Belongs to the DprA/Smf family.</text>
</comment>
<dbReference type="Gene3D" id="3.40.50.450">
    <property type="match status" value="1"/>
</dbReference>
<dbReference type="InterPro" id="IPR036388">
    <property type="entry name" value="WH-like_DNA-bd_sf"/>
</dbReference>
<reference evidence="4 5" key="1">
    <citation type="submission" date="2016-01" db="EMBL/GenBank/DDBJ databases">
        <title>Genome sequencing of Roseivirga spongicola UST030701-084.</title>
        <authorList>
            <person name="Selvaratnam C."/>
            <person name="Thevarajoo S."/>
            <person name="Goh K.M."/>
            <person name="Ee R."/>
            <person name="Chan K.-G."/>
            <person name="Chong C.S."/>
        </authorList>
    </citation>
    <scope>NUCLEOTIDE SEQUENCE [LARGE SCALE GENOMIC DNA]</scope>
    <source>
        <strain evidence="4 5">UST030701-084</strain>
    </source>
</reference>